<dbReference type="InterPro" id="IPR003593">
    <property type="entry name" value="AAA+_ATPase"/>
</dbReference>
<sequence length="442" mass="49985">MKENMTPKQIVEYLDGYIIGQSEAKKAVAIALRNRYRRMKLDKEVQDEITPKNILMIGSTGVGKTEIARRMAKMMGLPFVKVEASKYTEVGFVGRDVESMVRDLVLASVNLVENEHRQKAQAEINDYIIEKITKKLLPPLPQGASESKQNEYDISFAKMKQKVLKGEVDELKIEIEISKKAQVGDDNLPPDMIKVQESIFKVLNVTNDKVKKEVSVKEAKEALMYEATESVLDSEAIRAEGLKRAESNGVIFIDEIDKVAVGSKDSSRQDPSKEGVQRDLLPIVEGSVVNTKYGQIKTDYILFIAAGAFHFSKPSDLIPELQGRFPLRVELDSLNEESLYKILTQTKSSLLRQYQLLLDTENIRLEFSDEAIREIAKLSHSANERTEDIGARRLHTTIERVLEEISFDIDTYQGKEITITAEMVKERLGDVVENVDLARYIL</sequence>
<dbReference type="GO" id="GO:0005524">
    <property type="term" value="F:ATP binding"/>
    <property type="evidence" value="ECO:0007669"/>
    <property type="project" value="UniProtKB-KW"/>
</dbReference>
<evidence type="ECO:0000259" key="6">
    <source>
        <dbReference type="SMART" id="SM01086"/>
    </source>
</evidence>
<dbReference type="PANTHER" id="PTHR48102:SF3">
    <property type="entry name" value="ATP-DEPENDENT PROTEASE ATPASE SUBUNIT HSLU"/>
    <property type="match status" value="1"/>
</dbReference>
<evidence type="ECO:0000313" key="7">
    <source>
        <dbReference type="EMBL" id="STP09736.1"/>
    </source>
</evidence>
<evidence type="ECO:0000256" key="3">
    <source>
        <dbReference type="ARBA" id="ARBA00022840"/>
    </source>
</evidence>
<dbReference type="GO" id="GO:0009376">
    <property type="term" value="C:HslUV protease complex"/>
    <property type="evidence" value="ECO:0007669"/>
    <property type="project" value="InterPro"/>
</dbReference>
<dbReference type="InterPro" id="IPR027417">
    <property type="entry name" value="P-loop_NTPase"/>
</dbReference>
<dbReference type="RefSeq" id="WP_115026357.1">
    <property type="nucleotide sequence ID" value="NZ_UGHZ01000001.1"/>
</dbReference>
<dbReference type="PANTHER" id="PTHR48102">
    <property type="entry name" value="ATP-DEPENDENT CLP PROTEASE ATP-BINDING SUBUNIT CLPX-LIKE, MITOCHONDRIAL-RELATED"/>
    <property type="match status" value="1"/>
</dbReference>
<dbReference type="GO" id="GO:0051603">
    <property type="term" value="P:proteolysis involved in protein catabolic process"/>
    <property type="evidence" value="ECO:0007669"/>
    <property type="project" value="TreeGrafter"/>
</dbReference>
<comment type="similarity">
    <text evidence="1">Belongs to the ClpX chaperone family. HslU subfamily.</text>
</comment>
<feature type="domain" description="Clp ATPase C-terminal" evidence="6">
    <location>
        <begin position="334"/>
        <end position="428"/>
    </location>
</feature>
<dbReference type="InterPro" id="IPR019489">
    <property type="entry name" value="Clp_ATPase_C"/>
</dbReference>
<name>A0A377JPP8_9HELI</name>
<evidence type="ECO:0000256" key="4">
    <source>
        <dbReference type="ARBA" id="ARBA00023186"/>
    </source>
</evidence>
<gene>
    <name evidence="7" type="primary">hslU</name>
    <name evidence="7" type="ORF">NCTC12221_01182</name>
</gene>
<keyword evidence="7" id="KW-0378">Hydrolase</keyword>
<feature type="domain" description="AAA+ ATPase" evidence="5">
    <location>
        <begin position="50"/>
        <end position="331"/>
    </location>
</feature>
<dbReference type="GO" id="GO:0016887">
    <property type="term" value="F:ATP hydrolysis activity"/>
    <property type="evidence" value="ECO:0007669"/>
    <property type="project" value="InterPro"/>
</dbReference>
<dbReference type="Pfam" id="PF07724">
    <property type="entry name" value="AAA_2"/>
    <property type="match status" value="1"/>
</dbReference>
<dbReference type="Gene3D" id="3.40.50.300">
    <property type="entry name" value="P-loop containing nucleotide triphosphate hydrolases"/>
    <property type="match status" value="2"/>
</dbReference>
<dbReference type="Proteomes" id="UP000255335">
    <property type="component" value="Unassembled WGS sequence"/>
</dbReference>
<dbReference type="InterPro" id="IPR050052">
    <property type="entry name" value="ATP-dep_Clp_protease_ClpX"/>
</dbReference>
<evidence type="ECO:0000256" key="1">
    <source>
        <dbReference type="ARBA" id="ARBA00009771"/>
    </source>
</evidence>
<dbReference type="SUPFAM" id="SSF52540">
    <property type="entry name" value="P-loop containing nucleoside triphosphate hydrolases"/>
    <property type="match status" value="1"/>
</dbReference>
<reference evidence="7 8" key="1">
    <citation type="submission" date="2018-06" db="EMBL/GenBank/DDBJ databases">
        <authorList>
            <consortium name="Pathogen Informatics"/>
            <person name="Doyle S."/>
        </authorList>
    </citation>
    <scope>NUCLEOTIDE SEQUENCE [LARGE SCALE GENOMIC DNA]</scope>
    <source>
        <strain evidence="7 8">NCTC12221</strain>
    </source>
</reference>
<dbReference type="Gene3D" id="1.10.8.60">
    <property type="match status" value="1"/>
</dbReference>
<accession>A0A377JPP8</accession>
<evidence type="ECO:0000259" key="5">
    <source>
        <dbReference type="SMART" id="SM00382"/>
    </source>
</evidence>
<dbReference type="EMBL" id="UGHZ01000001">
    <property type="protein sequence ID" value="STP09736.1"/>
    <property type="molecule type" value="Genomic_DNA"/>
</dbReference>
<dbReference type="Pfam" id="PF00004">
    <property type="entry name" value="AAA"/>
    <property type="match status" value="1"/>
</dbReference>
<keyword evidence="7" id="KW-0645">Protease</keyword>
<dbReference type="NCBIfam" id="TIGR00390">
    <property type="entry name" value="hslU"/>
    <property type="match status" value="1"/>
</dbReference>
<dbReference type="SMART" id="SM00382">
    <property type="entry name" value="AAA"/>
    <property type="match status" value="1"/>
</dbReference>
<dbReference type="EC" id="3.4.21.53" evidence="7"/>
<keyword evidence="4" id="KW-0143">Chaperone</keyword>
<protein>
    <submittedName>
        <fullName evidence="7">ATP-dependent protease ATP-binding subunit</fullName>
        <ecNumber evidence="7">3.4.21.53</ecNumber>
    </submittedName>
</protein>
<dbReference type="Pfam" id="PF10431">
    <property type="entry name" value="ClpB_D2-small"/>
    <property type="match status" value="1"/>
</dbReference>
<dbReference type="NCBIfam" id="NF003544">
    <property type="entry name" value="PRK05201.1"/>
    <property type="match status" value="1"/>
</dbReference>
<dbReference type="SMART" id="SM01086">
    <property type="entry name" value="ClpB_D2-small"/>
    <property type="match status" value="1"/>
</dbReference>
<dbReference type="AlphaFoldDB" id="A0A377JPP8"/>
<proteinExistence type="inferred from homology"/>
<evidence type="ECO:0000256" key="2">
    <source>
        <dbReference type="ARBA" id="ARBA00022741"/>
    </source>
</evidence>
<dbReference type="InterPro" id="IPR003959">
    <property type="entry name" value="ATPase_AAA_core"/>
</dbReference>
<dbReference type="InterPro" id="IPR004491">
    <property type="entry name" value="HslU"/>
</dbReference>
<organism evidence="7 8">
    <name type="scientific">Helicobacter cinaedi</name>
    <dbReference type="NCBI Taxonomy" id="213"/>
    <lineage>
        <taxon>Bacteria</taxon>
        <taxon>Pseudomonadati</taxon>
        <taxon>Campylobacterota</taxon>
        <taxon>Epsilonproteobacteria</taxon>
        <taxon>Campylobacterales</taxon>
        <taxon>Helicobacteraceae</taxon>
        <taxon>Helicobacter</taxon>
    </lineage>
</organism>
<dbReference type="CDD" id="cd19498">
    <property type="entry name" value="RecA-like_HslU"/>
    <property type="match status" value="1"/>
</dbReference>
<evidence type="ECO:0000313" key="8">
    <source>
        <dbReference type="Proteomes" id="UP000255335"/>
    </source>
</evidence>
<keyword evidence="3 7" id="KW-0067">ATP-binding</keyword>
<keyword evidence="2" id="KW-0547">Nucleotide-binding</keyword>
<dbReference type="GO" id="GO:0004252">
    <property type="term" value="F:serine-type endopeptidase activity"/>
    <property type="evidence" value="ECO:0007669"/>
    <property type="project" value="UniProtKB-EC"/>
</dbReference>